<dbReference type="InterPro" id="IPR036860">
    <property type="entry name" value="SH2_dom_sf"/>
</dbReference>
<evidence type="ECO:0000313" key="6">
    <source>
        <dbReference type="Proteomes" id="UP000694558"/>
    </source>
</evidence>
<dbReference type="GO" id="GO:0035556">
    <property type="term" value="P:intracellular signal transduction"/>
    <property type="evidence" value="ECO:0007669"/>
    <property type="project" value="TreeGrafter"/>
</dbReference>
<dbReference type="Gene3D" id="3.30.505.10">
    <property type="entry name" value="SH2 domain"/>
    <property type="match status" value="1"/>
</dbReference>
<dbReference type="GO" id="GO:0005737">
    <property type="term" value="C:cytoplasm"/>
    <property type="evidence" value="ECO:0007669"/>
    <property type="project" value="UniProtKB-ARBA"/>
</dbReference>
<feature type="region of interest" description="Disordered" evidence="3">
    <location>
        <begin position="1"/>
        <end position="47"/>
    </location>
</feature>
<dbReference type="FunFam" id="3.30.505.10:FF:000016">
    <property type="entry name" value="B-cell linker protein isoform 2"/>
    <property type="match status" value="1"/>
</dbReference>
<dbReference type="PROSITE" id="PS50001">
    <property type="entry name" value="SH2"/>
    <property type="match status" value="1"/>
</dbReference>
<evidence type="ECO:0000259" key="4">
    <source>
        <dbReference type="PROSITE" id="PS50001"/>
    </source>
</evidence>
<reference evidence="5" key="2">
    <citation type="submission" date="2025-08" db="UniProtKB">
        <authorList>
            <consortium name="Ensembl"/>
        </authorList>
    </citation>
    <scope>IDENTIFICATION</scope>
</reference>
<feature type="compositionally biased region" description="Polar residues" evidence="3">
    <location>
        <begin position="134"/>
        <end position="151"/>
    </location>
</feature>
<dbReference type="Ensembl" id="ENSSMAT00000065740.1">
    <property type="protein sequence ID" value="ENSSMAP00000065798.1"/>
    <property type="gene ID" value="ENSSMAG00000011334.2"/>
</dbReference>
<feature type="region of interest" description="Disordered" evidence="3">
    <location>
        <begin position="132"/>
        <end position="175"/>
    </location>
</feature>
<accession>A0A8D3E1Y9</accession>
<evidence type="ECO:0000256" key="1">
    <source>
        <dbReference type="ARBA" id="ARBA00022999"/>
    </source>
</evidence>
<sequence length="433" mass="48350">MLPDEKQSVLDPVGSRSVTRWARDDTNESRSSVSSMMGSQTNTRGQLRPLSSGWKMLISRRGTWDLNHAAGFAVIEDRGRRTDVNRNQRCGNHGGVMESEYDIVDDQEEVLNVRILPARPMHEEMEYADRVLPRSSSAQSLPSISTGNSNILPRCPPRVIPHTGGPAVNRDMKPGRRKTIIGNGSTPVLPGVQCSLRRPSSPPLPLVDQLPGSALRRTCRRNGQQNANRKAGFSSHATGQQRAESVSGAHSNHRRSLDLDSHIIEIRSQNQNLERVPSGRHHHEWPQTKDDFDQHDFVPKEKPQLTDSEEDWYVGACSRADAEHALHLVNKDGAFLVRDCSINSDSEPLVLAVYHEKKVYNVKIRFLESTSKFALGTGQRSNDMFDSVADILKFHTIFPIMLISGRFPPGSKHPENCVLTCAVTRTDVEQLLQ</sequence>
<dbReference type="AlphaFoldDB" id="A0A8D3E1Y9"/>
<evidence type="ECO:0000256" key="2">
    <source>
        <dbReference type="PROSITE-ProRule" id="PRU00191"/>
    </source>
</evidence>
<dbReference type="InterPro" id="IPR051751">
    <property type="entry name" value="Immunoreceptor_sig_adapters"/>
</dbReference>
<dbReference type="InterPro" id="IPR000980">
    <property type="entry name" value="SH2"/>
</dbReference>
<feature type="compositionally biased region" description="Basic and acidic residues" evidence="3">
    <location>
        <begin position="284"/>
        <end position="295"/>
    </location>
</feature>
<keyword evidence="1 2" id="KW-0727">SH2 domain</keyword>
<reference evidence="5" key="1">
    <citation type="submission" date="2023-05" db="EMBL/GenBank/DDBJ databases">
        <title>High-quality long-read genome of Scophthalmus maximus.</title>
        <authorList>
            <person name="Lien S."/>
            <person name="Martinez P."/>
        </authorList>
    </citation>
    <scope>NUCLEOTIDE SEQUENCE [LARGE SCALE GENOMIC DNA]</scope>
</reference>
<dbReference type="GeneTree" id="ENSGT00940000161846"/>
<evidence type="ECO:0000256" key="3">
    <source>
        <dbReference type="SAM" id="MobiDB-lite"/>
    </source>
</evidence>
<dbReference type="Pfam" id="PF00017">
    <property type="entry name" value="SH2"/>
    <property type="match status" value="1"/>
</dbReference>
<gene>
    <name evidence="5" type="primary">CLNK</name>
</gene>
<evidence type="ECO:0000313" key="5">
    <source>
        <dbReference type="Ensembl" id="ENSSMAP00000065798.1"/>
    </source>
</evidence>
<organism evidence="5 6">
    <name type="scientific">Scophthalmus maximus</name>
    <name type="common">Turbot</name>
    <name type="synonym">Psetta maxima</name>
    <dbReference type="NCBI Taxonomy" id="52904"/>
    <lineage>
        <taxon>Eukaryota</taxon>
        <taxon>Metazoa</taxon>
        <taxon>Chordata</taxon>
        <taxon>Craniata</taxon>
        <taxon>Vertebrata</taxon>
        <taxon>Euteleostomi</taxon>
        <taxon>Actinopterygii</taxon>
        <taxon>Neopterygii</taxon>
        <taxon>Teleostei</taxon>
        <taxon>Neoteleostei</taxon>
        <taxon>Acanthomorphata</taxon>
        <taxon>Carangaria</taxon>
        <taxon>Pleuronectiformes</taxon>
        <taxon>Pleuronectoidei</taxon>
        <taxon>Scophthalmidae</taxon>
        <taxon>Scophthalmus</taxon>
    </lineage>
</organism>
<protein>
    <submittedName>
        <fullName evidence="5">Cytokine dependent hematopoietic cell linker</fullName>
    </submittedName>
</protein>
<feature type="compositionally biased region" description="Low complexity" evidence="3">
    <location>
        <begin position="29"/>
        <end position="39"/>
    </location>
</feature>
<feature type="domain" description="SH2" evidence="4">
    <location>
        <begin position="312"/>
        <end position="396"/>
    </location>
</feature>
<proteinExistence type="predicted"/>
<feature type="compositionally biased region" description="Polar residues" evidence="3">
    <location>
        <begin position="235"/>
        <end position="250"/>
    </location>
</feature>
<dbReference type="PANTHER" id="PTHR14098:SF2">
    <property type="entry name" value="CYTOKINE-DEPENDENT HEMATOPOIETIC CELL LINKER"/>
    <property type="match status" value="1"/>
</dbReference>
<dbReference type="Proteomes" id="UP000694558">
    <property type="component" value="Chromosome 13"/>
</dbReference>
<dbReference type="SMART" id="SM00252">
    <property type="entry name" value="SH2"/>
    <property type="match status" value="1"/>
</dbReference>
<dbReference type="SUPFAM" id="SSF55550">
    <property type="entry name" value="SH2 domain"/>
    <property type="match status" value="1"/>
</dbReference>
<dbReference type="GO" id="GO:0007169">
    <property type="term" value="P:cell surface receptor protein tyrosine kinase signaling pathway"/>
    <property type="evidence" value="ECO:0007669"/>
    <property type="project" value="TreeGrafter"/>
</dbReference>
<feature type="region of interest" description="Disordered" evidence="3">
    <location>
        <begin position="220"/>
        <end position="256"/>
    </location>
</feature>
<name>A0A8D3E1Y9_SCOMX</name>
<dbReference type="PANTHER" id="PTHR14098">
    <property type="entry name" value="SH2 DOMAIN CONTAINING PROTEIN"/>
    <property type="match status" value="1"/>
</dbReference>
<feature type="region of interest" description="Disordered" evidence="3">
    <location>
        <begin position="274"/>
        <end position="295"/>
    </location>
</feature>